<feature type="compositionally biased region" description="Low complexity" evidence="1">
    <location>
        <begin position="158"/>
        <end position="202"/>
    </location>
</feature>
<comment type="caution">
    <text evidence="3">The sequence shown here is derived from an EMBL/GenBank/DDBJ whole genome shotgun (WGS) entry which is preliminary data.</text>
</comment>
<feature type="signal peptide" evidence="2">
    <location>
        <begin position="1"/>
        <end position="23"/>
    </location>
</feature>
<keyword evidence="2" id="KW-0732">Signal</keyword>
<feature type="compositionally biased region" description="Pro residues" evidence="1">
    <location>
        <begin position="203"/>
        <end position="224"/>
    </location>
</feature>
<feature type="region of interest" description="Disordered" evidence="1">
    <location>
        <begin position="29"/>
        <end position="59"/>
    </location>
</feature>
<gene>
    <name evidence="3" type="ORF">AAE3_LOCUS10329</name>
</gene>
<dbReference type="OrthoDB" id="10616860at2759"/>
<evidence type="ECO:0000313" key="4">
    <source>
        <dbReference type="Proteomes" id="UP000467700"/>
    </source>
</evidence>
<feature type="compositionally biased region" description="Polar residues" evidence="1">
    <location>
        <begin position="49"/>
        <end position="59"/>
    </location>
</feature>
<proteinExistence type="predicted"/>
<name>A0A8S0WXB1_CYCAE</name>
<dbReference type="AlphaFoldDB" id="A0A8S0WXB1"/>
<evidence type="ECO:0000256" key="1">
    <source>
        <dbReference type="SAM" id="MobiDB-lite"/>
    </source>
</evidence>
<reference evidence="3 4" key="1">
    <citation type="submission" date="2020-01" db="EMBL/GenBank/DDBJ databases">
        <authorList>
            <person name="Gupta K D."/>
        </authorList>
    </citation>
    <scope>NUCLEOTIDE SEQUENCE [LARGE SCALE GENOMIC DNA]</scope>
</reference>
<feature type="chain" id="PRO_5035937245" evidence="2">
    <location>
        <begin position="24"/>
        <end position="224"/>
    </location>
</feature>
<accession>A0A8S0WXB1</accession>
<protein>
    <submittedName>
        <fullName evidence="3">Uncharacterized protein</fullName>
    </submittedName>
</protein>
<dbReference type="Proteomes" id="UP000467700">
    <property type="component" value="Unassembled WGS sequence"/>
</dbReference>
<organism evidence="3 4">
    <name type="scientific">Cyclocybe aegerita</name>
    <name type="common">Black poplar mushroom</name>
    <name type="synonym">Agrocybe aegerita</name>
    <dbReference type="NCBI Taxonomy" id="1973307"/>
    <lineage>
        <taxon>Eukaryota</taxon>
        <taxon>Fungi</taxon>
        <taxon>Dikarya</taxon>
        <taxon>Basidiomycota</taxon>
        <taxon>Agaricomycotina</taxon>
        <taxon>Agaricomycetes</taxon>
        <taxon>Agaricomycetidae</taxon>
        <taxon>Agaricales</taxon>
        <taxon>Agaricineae</taxon>
        <taxon>Bolbitiaceae</taxon>
        <taxon>Cyclocybe</taxon>
    </lineage>
</organism>
<sequence length="224" mass="22390">MKVSTSSVILAALAISSSSSTLAAPAGDFEDAGCSPSQSTHSLHHCHPSSATPTPSSMNGRSDILVERVHPSLDLRDVSLIPGNIVQIVNGIPILGPVLGSILKQLSVGGQLGTQAVDGVSEDDMASLKAATAEVMRALNNNSSNVAAPVQNVQNIGAGTSATSKSSSNSPAPTESAEAADAGSNAGASATYYPSSSASPLMPSNPPNTPSLPLPINPTPPVHP</sequence>
<keyword evidence="4" id="KW-1185">Reference proteome</keyword>
<evidence type="ECO:0000256" key="2">
    <source>
        <dbReference type="SAM" id="SignalP"/>
    </source>
</evidence>
<feature type="region of interest" description="Disordered" evidence="1">
    <location>
        <begin position="158"/>
        <end position="224"/>
    </location>
</feature>
<dbReference type="EMBL" id="CACVBS010000065">
    <property type="protein sequence ID" value="CAA7268076.1"/>
    <property type="molecule type" value="Genomic_DNA"/>
</dbReference>
<evidence type="ECO:0000313" key="3">
    <source>
        <dbReference type="EMBL" id="CAA7268076.1"/>
    </source>
</evidence>